<keyword evidence="2" id="KW-0255">Endonuclease</keyword>
<dbReference type="InterPro" id="IPR005135">
    <property type="entry name" value="Endo/exonuclease/phosphatase"/>
</dbReference>
<dbReference type="InterPro" id="IPR036691">
    <property type="entry name" value="Endo/exonu/phosph_ase_sf"/>
</dbReference>
<name>A0A5C5PFD3_9PSED</name>
<gene>
    <name evidence="2" type="ORF">FIV39_18900</name>
</gene>
<dbReference type="OrthoDB" id="7297112at2"/>
<dbReference type="Gene3D" id="3.60.10.10">
    <property type="entry name" value="Endonuclease/exonuclease/phosphatase"/>
    <property type="match status" value="1"/>
</dbReference>
<dbReference type="SUPFAM" id="SSF56219">
    <property type="entry name" value="DNase I-like"/>
    <property type="match status" value="1"/>
</dbReference>
<keyword evidence="2" id="KW-0269">Exonuclease</keyword>
<dbReference type="Pfam" id="PF19580">
    <property type="entry name" value="Exo_endo_phos_3"/>
    <property type="match status" value="1"/>
</dbReference>
<protein>
    <submittedName>
        <fullName evidence="2">Endonuclease/exonuclease/phosphatase family protein</fullName>
    </submittedName>
</protein>
<evidence type="ECO:0000313" key="3">
    <source>
        <dbReference type="Proteomes" id="UP000317267"/>
    </source>
</evidence>
<keyword evidence="2" id="KW-0540">Nuclease</keyword>
<evidence type="ECO:0000313" key="2">
    <source>
        <dbReference type="EMBL" id="TWR64259.1"/>
    </source>
</evidence>
<sequence length="304" mass="34542">MITGCDSINIDKKLTIAWWNTSLAPSGKSRRCKTLRLEAVEVIAYLLVTSKVDFMALGEISSEDLTYLQSIELFKDLEFKSGISKAGRSQFDICYIYNPAKVSVLSTENITSEKGTSTLKIAQRIDIIENQSKTLFQIFASHWPSRLWCHKNHADRDVLGIRLRDEVDKILKSSPTPPHIILLGDYNDEPFDQSLSAQVMATRDIELVQKRKHLMYNPYWGQMGQAKSGEPHNRGSYYYKSGLTTRWHTFDQIIYSHAFVSAKKWKLSDDNTHLIEVPGLAELVISAKSKFDHIPICGIIEKVA</sequence>
<dbReference type="RefSeq" id="WP_143513900.1">
    <property type="nucleotide sequence ID" value="NZ_FNKM01000002.1"/>
</dbReference>
<organism evidence="2 3">
    <name type="scientific">Pseudomonas grimontii</name>
    <dbReference type="NCBI Taxonomy" id="129847"/>
    <lineage>
        <taxon>Bacteria</taxon>
        <taxon>Pseudomonadati</taxon>
        <taxon>Pseudomonadota</taxon>
        <taxon>Gammaproteobacteria</taxon>
        <taxon>Pseudomonadales</taxon>
        <taxon>Pseudomonadaceae</taxon>
        <taxon>Pseudomonas</taxon>
    </lineage>
</organism>
<accession>A0A5C5PFD3</accession>
<dbReference type="EMBL" id="VFES01000012">
    <property type="protein sequence ID" value="TWR64259.1"/>
    <property type="molecule type" value="Genomic_DNA"/>
</dbReference>
<dbReference type="AlphaFoldDB" id="A0A5C5PFD3"/>
<feature type="domain" description="Endonuclease/exonuclease/phosphatase" evidence="1">
    <location>
        <begin position="88"/>
        <end position="266"/>
    </location>
</feature>
<keyword evidence="2" id="KW-0378">Hydrolase</keyword>
<comment type="caution">
    <text evidence="2">The sequence shown here is derived from an EMBL/GenBank/DDBJ whole genome shotgun (WGS) entry which is preliminary data.</text>
</comment>
<evidence type="ECO:0000259" key="1">
    <source>
        <dbReference type="Pfam" id="PF19580"/>
    </source>
</evidence>
<reference evidence="2 3" key="1">
    <citation type="submission" date="2019-06" db="EMBL/GenBank/DDBJ databases">
        <title>Pseudomonas bimorpha sp. nov. isolated from bovine raw milk and skim milk concentrate.</title>
        <authorList>
            <person name="Hofmann K."/>
            <person name="Huptas C."/>
            <person name="Doll E."/>
            <person name="Scherer S."/>
            <person name="Wenning M."/>
        </authorList>
    </citation>
    <scope>NUCLEOTIDE SEQUENCE [LARGE SCALE GENOMIC DNA]</scope>
    <source>
        <strain evidence="2 3">DSM 17515</strain>
    </source>
</reference>
<dbReference type="GO" id="GO:0004527">
    <property type="term" value="F:exonuclease activity"/>
    <property type="evidence" value="ECO:0007669"/>
    <property type="project" value="UniProtKB-KW"/>
</dbReference>
<dbReference type="Proteomes" id="UP000317267">
    <property type="component" value="Unassembled WGS sequence"/>
</dbReference>
<dbReference type="GO" id="GO:0004519">
    <property type="term" value="F:endonuclease activity"/>
    <property type="evidence" value="ECO:0007669"/>
    <property type="project" value="UniProtKB-KW"/>
</dbReference>
<proteinExistence type="predicted"/>